<dbReference type="KEGG" id="dmm:dnm_039790"/>
<dbReference type="AlphaFoldDB" id="A0A975BN31"/>
<reference evidence="1" key="1">
    <citation type="journal article" date="2021" name="Microb. Physiol.">
        <title>Proteogenomic Insights into the Physiology of Marine, Sulfate-Reducing, Filamentous Desulfonema limicola and Desulfonema magnum.</title>
        <authorList>
            <person name="Schnaars V."/>
            <person name="Wohlbrand L."/>
            <person name="Scheve S."/>
            <person name="Hinrichs C."/>
            <person name="Reinhardt R."/>
            <person name="Rabus R."/>
        </authorList>
    </citation>
    <scope>NUCLEOTIDE SEQUENCE</scope>
    <source>
        <strain evidence="1">4be13</strain>
    </source>
</reference>
<name>A0A975BN31_9BACT</name>
<sequence>MVPFVFIFSYNLSTAAIRLLFSGAGEGANYTGTLISRNEL</sequence>
<accession>A0A975BN31</accession>
<evidence type="ECO:0000313" key="1">
    <source>
        <dbReference type="EMBL" id="QTA87940.1"/>
    </source>
</evidence>
<dbReference type="EMBL" id="CP061800">
    <property type="protein sequence ID" value="QTA87940.1"/>
    <property type="molecule type" value="Genomic_DNA"/>
</dbReference>
<dbReference type="Proteomes" id="UP000663722">
    <property type="component" value="Chromosome"/>
</dbReference>
<keyword evidence="2" id="KW-1185">Reference proteome</keyword>
<gene>
    <name evidence="1" type="ORF">dnm_039790</name>
</gene>
<organism evidence="1 2">
    <name type="scientific">Desulfonema magnum</name>
    <dbReference type="NCBI Taxonomy" id="45655"/>
    <lineage>
        <taxon>Bacteria</taxon>
        <taxon>Pseudomonadati</taxon>
        <taxon>Thermodesulfobacteriota</taxon>
        <taxon>Desulfobacteria</taxon>
        <taxon>Desulfobacterales</taxon>
        <taxon>Desulfococcaceae</taxon>
        <taxon>Desulfonema</taxon>
    </lineage>
</organism>
<protein>
    <submittedName>
        <fullName evidence="1">Uncharacterized protein</fullName>
    </submittedName>
</protein>
<proteinExistence type="predicted"/>
<evidence type="ECO:0000313" key="2">
    <source>
        <dbReference type="Proteomes" id="UP000663722"/>
    </source>
</evidence>